<protein>
    <submittedName>
        <fullName evidence="2">Uncharacterized protein</fullName>
    </submittedName>
</protein>
<evidence type="ECO:0000313" key="2">
    <source>
        <dbReference type="EMBL" id="PSS02524.1"/>
    </source>
</evidence>
<proteinExistence type="predicted"/>
<gene>
    <name evidence="2" type="ORF">PHLCEN_2v4024</name>
</gene>
<organism evidence="2 3">
    <name type="scientific">Hermanssonia centrifuga</name>
    <dbReference type="NCBI Taxonomy" id="98765"/>
    <lineage>
        <taxon>Eukaryota</taxon>
        <taxon>Fungi</taxon>
        <taxon>Dikarya</taxon>
        <taxon>Basidiomycota</taxon>
        <taxon>Agaricomycotina</taxon>
        <taxon>Agaricomycetes</taxon>
        <taxon>Polyporales</taxon>
        <taxon>Meruliaceae</taxon>
        <taxon>Hermanssonia</taxon>
    </lineage>
</organism>
<reference evidence="2 3" key="1">
    <citation type="submission" date="2018-02" db="EMBL/GenBank/DDBJ databases">
        <title>Genome sequence of the basidiomycete white-rot fungus Phlebia centrifuga.</title>
        <authorList>
            <person name="Granchi Z."/>
            <person name="Peng M."/>
            <person name="de Vries R.P."/>
            <person name="Hilden K."/>
            <person name="Makela M.R."/>
            <person name="Grigoriev I."/>
            <person name="Riley R."/>
        </authorList>
    </citation>
    <scope>NUCLEOTIDE SEQUENCE [LARGE SCALE GENOMIC DNA]</scope>
    <source>
        <strain evidence="2 3">FBCC195</strain>
    </source>
</reference>
<accession>A0A1U7K3D3</accession>
<comment type="caution">
    <text evidence="2">The sequence shown here is derived from an EMBL/GenBank/DDBJ whole genome shotgun (WGS) entry which is preliminary data.</text>
</comment>
<dbReference type="Proteomes" id="UP000186601">
    <property type="component" value="Unassembled WGS sequence"/>
</dbReference>
<keyword evidence="3" id="KW-1185">Reference proteome</keyword>
<dbReference type="EMBL" id="MLYV02000394">
    <property type="protein sequence ID" value="PSS02524.1"/>
    <property type="molecule type" value="Genomic_DNA"/>
</dbReference>
<dbReference type="AlphaFoldDB" id="A0A1U7K3D3"/>
<feature type="region of interest" description="Disordered" evidence="1">
    <location>
        <begin position="168"/>
        <end position="187"/>
    </location>
</feature>
<evidence type="ECO:0000256" key="1">
    <source>
        <dbReference type="SAM" id="MobiDB-lite"/>
    </source>
</evidence>
<sequence length="187" mass="21447">MRRLLPLACTTRQGSLTPRPAIIAVDEEMGSPGNPCRYILSAKPDTPIQVGLRVNPDIQTNPTIIQDMGVLLVAEVRNVTKDTVEFTLISEREPRAYAILTARYVWAWVSWKEKLFRFFLRASYPNSMIDSLAHRPRYCFNRRPKLQLPFHILPTPAPAVHIPLERAQRREYPPSQRSKCGRPTLDD</sequence>
<name>A0A1U7K3D3_9APHY</name>
<evidence type="ECO:0000313" key="3">
    <source>
        <dbReference type="Proteomes" id="UP000186601"/>
    </source>
</evidence>